<dbReference type="AlphaFoldDB" id="A0A3D8VMU9"/>
<keyword evidence="5 8" id="KW-0812">Transmembrane</keyword>
<accession>A0A3D8VMU9</accession>
<keyword evidence="7 8" id="KW-0472">Membrane</keyword>
<dbReference type="InterPro" id="IPR011606">
    <property type="entry name" value="Brnchd-chn_aa_trnsp_permease"/>
</dbReference>
<feature type="transmembrane region" description="Helical" evidence="8">
    <location>
        <begin position="21"/>
        <end position="41"/>
    </location>
</feature>
<evidence type="ECO:0000256" key="3">
    <source>
        <dbReference type="ARBA" id="ARBA00022448"/>
    </source>
</evidence>
<evidence type="ECO:0000313" key="10">
    <source>
        <dbReference type="Proteomes" id="UP000257032"/>
    </source>
</evidence>
<comment type="subcellular location">
    <subcellularLocation>
        <location evidence="1">Cell membrane</location>
        <topology evidence="1">Multi-pass membrane protein</topology>
    </subcellularLocation>
</comment>
<evidence type="ECO:0000256" key="5">
    <source>
        <dbReference type="ARBA" id="ARBA00022692"/>
    </source>
</evidence>
<evidence type="ECO:0000256" key="1">
    <source>
        <dbReference type="ARBA" id="ARBA00004651"/>
    </source>
</evidence>
<evidence type="ECO:0000256" key="8">
    <source>
        <dbReference type="SAM" id="Phobius"/>
    </source>
</evidence>
<dbReference type="RefSeq" id="WP_115894313.1">
    <property type="nucleotide sequence ID" value="NZ_QTLC01000043.1"/>
</dbReference>
<dbReference type="GO" id="GO:1903785">
    <property type="term" value="P:L-valine transmembrane transport"/>
    <property type="evidence" value="ECO:0007669"/>
    <property type="project" value="TreeGrafter"/>
</dbReference>
<feature type="transmembrane region" description="Helical" evidence="8">
    <location>
        <begin position="132"/>
        <end position="159"/>
    </location>
</feature>
<gene>
    <name evidence="9" type="ORF">DXT76_12065</name>
</gene>
<organism evidence="9 10">
    <name type="scientific">Halobacillus trueperi</name>
    <dbReference type="NCBI Taxonomy" id="156205"/>
    <lineage>
        <taxon>Bacteria</taxon>
        <taxon>Bacillati</taxon>
        <taxon>Bacillota</taxon>
        <taxon>Bacilli</taxon>
        <taxon>Bacillales</taxon>
        <taxon>Bacillaceae</taxon>
        <taxon>Halobacillus</taxon>
    </lineage>
</organism>
<evidence type="ECO:0000256" key="7">
    <source>
        <dbReference type="ARBA" id="ARBA00023136"/>
    </source>
</evidence>
<evidence type="ECO:0000313" key="9">
    <source>
        <dbReference type="EMBL" id="RDY70652.1"/>
    </source>
</evidence>
<dbReference type="PANTHER" id="PTHR34979">
    <property type="entry name" value="INNER MEMBRANE PROTEIN YGAZ"/>
    <property type="match status" value="1"/>
</dbReference>
<proteinExistence type="inferred from homology"/>
<keyword evidence="4" id="KW-1003">Cell membrane</keyword>
<dbReference type="PANTHER" id="PTHR34979:SF1">
    <property type="entry name" value="INNER MEMBRANE PROTEIN YGAZ"/>
    <property type="match status" value="1"/>
</dbReference>
<evidence type="ECO:0000256" key="2">
    <source>
        <dbReference type="ARBA" id="ARBA00010735"/>
    </source>
</evidence>
<keyword evidence="3" id="KW-0813">Transport</keyword>
<evidence type="ECO:0000256" key="6">
    <source>
        <dbReference type="ARBA" id="ARBA00022989"/>
    </source>
</evidence>
<dbReference type="GO" id="GO:0005886">
    <property type="term" value="C:plasma membrane"/>
    <property type="evidence" value="ECO:0007669"/>
    <property type="project" value="UniProtKB-SubCell"/>
</dbReference>
<dbReference type="Proteomes" id="UP000257032">
    <property type="component" value="Unassembled WGS sequence"/>
</dbReference>
<feature type="transmembrane region" description="Helical" evidence="8">
    <location>
        <begin position="195"/>
        <end position="225"/>
    </location>
</feature>
<sequence length="237" mass="26427">MQRKDALYSAFKAAFPKTIPILTGFMFVGAAYGIFMQSLGFHPLYATLMSLLIFAGSMEFVAGHLLLVAFNPINAAFLTLILNSRHLFYGVSLLDKYNATGAKKYYLIFGMCDESFAINSTAKIPKHIDKGWFMFFVTLLNHIYWVLGATIGGLFGAYITFNTEGLEFVMTALFTVIFLDQWLQEENHQSSIVGIGGSLLCLVLLGPDHFILPSLVVILSTLILMKKSPKKREVLEQ</sequence>
<reference evidence="9 10" key="1">
    <citation type="submission" date="2018-08" db="EMBL/GenBank/DDBJ databases">
        <title>Genome sequence of strict halophilic Halobacillus trueperi SS1 isolated from Lunsu, a salty water body of North West Himalayas.</title>
        <authorList>
            <person name="Gupta S."/>
            <person name="Sharma P."/>
            <person name="Dev K."/>
            <person name="Baumler D."/>
            <person name="Sourirajan A."/>
        </authorList>
    </citation>
    <scope>NUCLEOTIDE SEQUENCE [LARGE SCALE GENOMIC DNA]</scope>
    <source>
        <strain evidence="9 10">SS1</strain>
    </source>
</reference>
<evidence type="ECO:0000256" key="4">
    <source>
        <dbReference type="ARBA" id="ARBA00022475"/>
    </source>
</evidence>
<dbReference type="EMBL" id="QTLC01000043">
    <property type="protein sequence ID" value="RDY70652.1"/>
    <property type="molecule type" value="Genomic_DNA"/>
</dbReference>
<feature type="transmembrane region" description="Helical" evidence="8">
    <location>
        <begin position="61"/>
        <end position="82"/>
    </location>
</feature>
<name>A0A3D8VMU9_9BACI</name>
<comment type="caution">
    <text evidence="9">The sequence shown here is derived from an EMBL/GenBank/DDBJ whole genome shotgun (WGS) entry which is preliminary data.</text>
</comment>
<keyword evidence="6 8" id="KW-1133">Transmembrane helix</keyword>
<protein>
    <submittedName>
        <fullName evidence="9">Branched-chain amino acid transporter AzlC</fullName>
    </submittedName>
</protein>
<dbReference type="Pfam" id="PF03591">
    <property type="entry name" value="AzlC"/>
    <property type="match status" value="1"/>
</dbReference>
<comment type="similarity">
    <text evidence="2">Belongs to the AzlC family.</text>
</comment>